<keyword evidence="1" id="KW-0812">Transmembrane</keyword>
<dbReference type="RefSeq" id="WP_184804923.1">
    <property type="nucleotide sequence ID" value="NZ_JACIIZ010000013.1"/>
</dbReference>
<dbReference type="AlphaFoldDB" id="A0A7X0B2D6"/>
<protein>
    <submittedName>
        <fullName evidence="2">Uncharacterized protein</fullName>
    </submittedName>
</protein>
<organism evidence="2 3">
    <name type="scientific">Nitrospirillum iridis</name>
    <dbReference type="NCBI Taxonomy" id="765888"/>
    <lineage>
        <taxon>Bacteria</taxon>
        <taxon>Pseudomonadati</taxon>
        <taxon>Pseudomonadota</taxon>
        <taxon>Alphaproteobacteria</taxon>
        <taxon>Rhodospirillales</taxon>
        <taxon>Azospirillaceae</taxon>
        <taxon>Nitrospirillum</taxon>
    </lineage>
</organism>
<feature type="transmembrane region" description="Helical" evidence="1">
    <location>
        <begin position="452"/>
        <end position="470"/>
    </location>
</feature>
<feature type="transmembrane region" description="Helical" evidence="1">
    <location>
        <begin position="221"/>
        <end position="244"/>
    </location>
</feature>
<feature type="transmembrane region" description="Helical" evidence="1">
    <location>
        <begin position="515"/>
        <end position="532"/>
    </location>
</feature>
<proteinExistence type="predicted"/>
<accession>A0A7X0B2D6</accession>
<feature type="transmembrane region" description="Helical" evidence="1">
    <location>
        <begin position="251"/>
        <end position="270"/>
    </location>
</feature>
<keyword evidence="3" id="KW-1185">Reference proteome</keyword>
<feature type="transmembrane region" description="Helical" evidence="1">
    <location>
        <begin position="18"/>
        <end position="36"/>
    </location>
</feature>
<feature type="transmembrane region" description="Helical" evidence="1">
    <location>
        <begin position="74"/>
        <end position="92"/>
    </location>
</feature>
<feature type="transmembrane region" description="Helical" evidence="1">
    <location>
        <begin position="331"/>
        <end position="348"/>
    </location>
</feature>
<sequence>MTTHANPHRLTGSPAARLLFIVTVSGLIDTLLLLAGTPITPIWPIATLAGAAIVTTSGELLLSQFKVDGLAARLPVALVVGISVSSVAMLIPTLVFDWTAQSAFVAWSAVIIAWALVRRESRTAFPPIPWSDVFTTLVWAIVVAFFCRHVAAALPTLTATLVLPSWVDYFAHGTVVASFGAPLAAGGGDLILPGAPRYFYHYAPFMLPAALGQVTDLPALGLATAVLLPLGLFVGLCGLFGLAVEMGGMGVAFIALGLMLLVPDASHYGLGNGFLGFHWLLFTAPGSAYAIGTAAVAYLCLLKWCRGGGAGPLALAVLLTFMLIAIRAHMFLLWAPAMAGTVAWRLLPAPWRWRLAGLGLALASLLTVALVFGWLGQGLLTWTAATQYADSLYNNGPEAIAAWVHALGDGWRTLAGGLMALPAALGAWLVAALLALALVTRGKRFQAEDMPPLLLCATYVLLVFWAPMPMNNDVSEYKHRHFVLLYAIVALWTTVRLAGAGGWGTRINRLGPGRGAASVAAAVALVLALYHGTDPARPSAALGWSSAFFHTRVQPGIPEAARYLRDHATPGDRMLIGGHGANGALDGPAMQLVALTGIPCHVARIDQMLTTRTPEVVAVVRQRMADQAAVDHAGDRQSAAALLRQRGIRWYVVAAPDMPAWDGSGAAATFHQGEVFVYEATALAGA</sequence>
<evidence type="ECO:0000313" key="2">
    <source>
        <dbReference type="EMBL" id="MBB6253751.1"/>
    </source>
</evidence>
<feature type="transmembrane region" description="Helical" evidence="1">
    <location>
        <begin position="137"/>
        <end position="163"/>
    </location>
</feature>
<evidence type="ECO:0000313" key="3">
    <source>
        <dbReference type="Proteomes" id="UP000539175"/>
    </source>
</evidence>
<dbReference type="EMBL" id="JACIIZ010000013">
    <property type="protein sequence ID" value="MBB6253751.1"/>
    <property type="molecule type" value="Genomic_DNA"/>
</dbReference>
<name>A0A7X0B2D6_9PROT</name>
<evidence type="ECO:0000256" key="1">
    <source>
        <dbReference type="SAM" id="Phobius"/>
    </source>
</evidence>
<feature type="transmembrane region" description="Helical" evidence="1">
    <location>
        <begin position="199"/>
        <end position="215"/>
    </location>
</feature>
<reference evidence="2 3" key="1">
    <citation type="submission" date="2020-08" db="EMBL/GenBank/DDBJ databases">
        <title>Genomic Encyclopedia of Type Strains, Phase IV (KMG-IV): sequencing the most valuable type-strain genomes for metagenomic binning, comparative biology and taxonomic classification.</title>
        <authorList>
            <person name="Goeker M."/>
        </authorList>
    </citation>
    <scope>NUCLEOTIDE SEQUENCE [LARGE SCALE GENOMIC DNA]</scope>
    <source>
        <strain evidence="2 3">DSM 22198</strain>
    </source>
</reference>
<keyword evidence="1" id="KW-0472">Membrane</keyword>
<comment type="caution">
    <text evidence="2">The sequence shown here is derived from an EMBL/GenBank/DDBJ whole genome shotgun (WGS) entry which is preliminary data.</text>
</comment>
<feature type="transmembrane region" description="Helical" evidence="1">
    <location>
        <begin position="482"/>
        <end position="503"/>
    </location>
</feature>
<feature type="transmembrane region" description="Helical" evidence="1">
    <location>
        <begin position="98"/>
        <end position="117"/>
    </location>
</feature>
<feature type="transmembrane region" description="Helical" evidence="1">
    <location>
        <begin position="419"/>
        <end position="440"/>
    </location>
</feature>
<gene>
    <name evidence="2" type="ORF">FHS74_004327</name>
</gene>
<feature type="transmembrane region" description="Helical" evidence="1">
    <location>
        <begin position="308"/>
        <end position="325"/>
    </location>
</feature>
<feature type="transmembrane region" description="Helical" evidence="1">
    <location>
        <begin position="42"/>
        <end position="62"/>
    </location>
</feature>
<feature type="transmembrane region" description="Helical" evidence="1">
    <location>
        <begin position="276"/>
        <end position="301"/>
    </location>
</feature>
<keyword evidence="1" id="KW-1133">Transmembrane helix</keyword>
<dbReference type="Proteomes" id="UP000539175">
    <property type="component" value="Unassembled WGS sequence"/>
</dbReference>
<feature type="transmembrane region" description="Helical" evidence="1">
    <location>
        <begin position="169"/>
        <end position="192"/>
    </location>
</feature>
<feature type="transmembrane region" description="Helical" evidence="1">
    <location>
        <begin position="355"/>
        <end position="375"/>
    </location>
</feature>